<dbReference type="Gene3D" id="3.40.50.1820">
    <property type="entry name" value="alpha/beta hydrolase"/>
    <property type="match status" value="1"/>
</dbReference>
<dbReference type="Pfam" id="PF20434">
    <property type="entry name" value="BD-FAE"/>
    <property type="match status" value="1"/>
</dbReference>
<dbReference type="AlphaFoldDB" id="A0A1P8UGG6"/>
<keyword evidence="1" id="KW-0378">Hydrolase</keyword>
<dbReference type="InterPro" id="IPR050300">
    <property type="entry name" value="GDXG_lipolytic_enzyme"/>
</dbReference>
<dbReference type="PANTHER" id="PTHR48081">
    <property type="entry name" value="AB HYDROLASE SUPERFAMILY PROTEIN C4A8.06C"/>
    <property type="match status" value="1"/>
</dbReference>
<dbReference type="Proteomes" id="UP000243807">
    <property type="component" value="Chromosome"/>
</dbReference>
<dbReference type="KEGG" id="afy:BW247_06890"/>
<gene>
    <name evidence="3" type="ORF">BW247_06890</name>
</gene>
<dbReference type="InterPro" id="IPR029058">
    <property type="entry name" value="AB_hydrolase_fold"/>
</dbReference>
<dbReference type="EMBL" id="CP019434">
    <property type="protein sequence ID" value="APZ42854.1"/>
    <property type="molecule type" value="Genomic_DNA"/>
</dbReference>
<name>A0A1P8UGG6_9GAMM</name>
<evidence type="ECO:0000313" key="3">
    <source>
        <dbReference type="EMBL" id="APZ42854.1"/>
    </source>
</evidence>
<evidence type="ECO:0000256" key="1">
    <source>
        <dbReference type="ARBA" id="ARBA00022801"/>
    </source>
</evidence>
<dbReference type="PANTHER" id="PTHR48081:SF9">
    <property type="entry name" value="CARBOXYLESTERASE"/>
    <property type="match status" value="1"/>
</dbReference>
<dbReference type="InterPro" id="IPR049492">
    <property type="entry name" value="BD-FAE-like_dom"/>
</dbReference>
<sequence length="305" mass="33242">MRVLTDTLKRLGSASPLASMMRALSDFSGAGVLNVLASSSGLEISCGITFDLCNGLALDVYRPRAAEQAPVIVFYWGGRWEEGDRSMYRFVGCELARKGFVVVIPNYRLYPTVRFPAFIEDSARAVGWVHARAADYGGDPEKIVLLGHSAGAYNAAMLALNPAYLDALGGSREWLRGMIGLGGPYDFLPLVDEDLKDMFGPPSGYPLTQPIHWADGSNPPLLLIESWDDRIVYPKNTLNLYAQVRANGGPVEKYLPHGLSHEMLIGVVSNVLAFRSDIVSRIVEFTHRVTDTAPAVDRAPRPCGG</sequence>
<dbReference type="SUPFAM" id="SSF53474">
    <property type="entry name" value="alpha/beta-Hydrolases"/>
    <property type="match status" value="1"/>
</dbReference>
<evidence type="ECO:0000259" key="2">
    <source>
        <dbReference type="Pfam" id="PF20434"/>
    </source>
</evidence>
<protein>
    <recommendedName>
        <fullName evidence="2">BD-FAE-like domain-containing protein</fullName>
    </recommendedName>
</protein>
<reference evidence="3 4" key="1">
    <citation type="submission" date="2017-01" db="EMBL/GenBank/DDBJ databases">
        <title>Draft sequence of Acidihalobacter ferrooxidans strain DSM 14175 (strain V8).</title>
        <authorList>
            <person name="Khaleque H.N."/>
            <person name="Ramsay J.P."/>
            <person name="Murphy R.J.T."/>
            <person name="Kaksonen A.H."/>
            <person name="Boxall N.J."/>
            <person name="Watkin E.L.J."/>
        </authorList>
    </citation>
    <scope>NUCLEOTIDE SEQUENCE [LARGE SCALE GENOMIC DNA]</scope>
    <source>
        <strain evidence="3 4">V8</strain>
    </source>
</reference>
<accession>A0A1P8UGG6</accession>
<dbReference type="GO" id="GO:0016787">
    <property type="term" value="F:hydrolase activity"/>
    <property type="evidence" value="ECO:0007669"/>
    <property type="project" value="UniProtKB-KW"/>
</dbReference>
<proteinExistence type="predicted"/>
<organism evidence="3 4">
    <name type="scientific">Acidihalobacter ferrooxydans</name>
    <dbReference type="NCBI Taxonomy" id="1765967"/>
    <lineage>
        <taxon>Bacteria</taxon>
        <taxon>Pseudomonadati</taxon>
        <taxon>Pseudomonadota</taxon>
        <taxon>Gammaproteobacteria</taxon>
        <taxon>Chromatiales</taxon>
        <taxon>Ectothiorhodospiraceae</taxon>
        <taxon>Acidihalobacter</taxon>
    </lineage>
</organism>
<evidence type="ECO:0000313" key="4">
    <source>
        <dbReference type="Proteomes" id="UP000243807"/>
    </source>
</evidence>
<feature type="domain" description="BD-FAE-like" evidence="2">
    <location>
        <begin position="58"/>
        <end position="242"/>
    </location>
</feature>
<keyword evidence="4" id="KW-1185">Reference proteome</keyword>
<dbReference type="RefSeq" id="WP_076836502.1">
    <property type="nucleotide sequence ID" value="NZ_CP019434.1"/>
</dbReference>
<dbReference type="STRING" id="1765967.BW247_06890"/>